<evidence type="ECO:0000256" key="2">
    <source>
        <dbReference type="SAM" id="Coils"/>
    </source>
</evidence>
<gene>
    <name evidence="4" type="ORF">LAZ67_17002472</name>
</gene>
<dbReference type="Pfam" id="PF01498">
    <property type="entry name" value="HTH_Tnp_Tc3_2"/>
    <property type="match status" value="1"/>
</dbReference>
<dbReference type="InterPro" id="IPR002492">
    <property type="entry name" value="Transposase_Tc1-like"/>
</dbReference>
<keyword evidence="5" id="KW-1185">Reference proteome</keyword>
<evidence type="ECO:0000256" key="1">
    <source>
        <dbReference type="ARBA" id="ARBA00004123"/>
    </source>
</evidence>
<dbReference type="EMBL" id="CP092879">
    <property type="protein sequence ID" value="UYV79399.1"/>
    <property type="molecule type" value="Genomic_DNA"/>
</dbReference>
<dbReference type="Pfam" id="PF13358">
    <property type="entry name" value="DDE_3"/>
    <property type="match status" value="1"/>
</dbReference>
<dbReference type="SUPFAM" id="SSF46689">
    <property type="entry name" value="Homeodomain-like"/>
    <property type="match status" value="1"/>
</dbReference>
<dbReference type="InterPro" id="IPR005135">
    <property type="entry name" value="Endo/exonuclease/phosphatase"/>
</dbReference>
<reference evidence="4 5" key="1">
    <citation type="submission" date="2022-01" db="EMBL/GenBank/DDBJ databases">
        <title>A chromosomal length assembly of Cordylochernes scorpioides.</title>
        <authorList>
            <person name="Zeh D."/>
            <person name="Zeh J."/>
        </authorList>
    </citation>
    <scope>NUCLEOTIDE SEQUENCE [LARGE SCALE GENOMIC DNA]</scope>
    <source>
        <strain evidence="4">IN4F17</strain>
        <tissue evidence="4">Whole Body</tissue>
    </source>
</reference>
<dbReference type="InterPro" id="IPR038717">
    <property type="entry name" value="Tc1-like_DDE_dom"/>
</dbReference>
<comment type="subcellular location">
    <subcellularLocation>
        <location evidence="1">Nucleus</location>
    </subcellularLocation>
</comment>
<proteinExistence type="predicted"/>
<dbReference type="PANTHER" id="PTHR19446">
    <property type="entry name" value="REVERSE TRANSCRIPTASES"/>
    <property type="match status" value="1"/>
</dbReference>
<dbReference type="Gene3D" id="3.30.420.10">
    <property type="entry name" value="Ribonuclease H-like superfamily/Ribonuclease H"/>
    <property type="match status" value="1"/>
</dbReference>
<dbReference type="InterPro" id="IPR000477">
    <property type="entry name" value="RT_dom"/>
</dbReference>
<name>A0ABY6LFD9_9ARAC</name>
<dbReference type="Proteomes" id="UP001235939">
    <property type="component" value="Chromosome 17"/>
</dbReference>
<accession>A0ABY6LFD9</accession>
<dbReference type="InterPro" id="IPR009057">
    <property type="entry name" value="Homeodomain-like_sf"/>
</dbReference>
<dbReference type="PROSITE" id="PS50878">
    <property type="entry name" value="RT_POL"/>
    <property type="match status" value="1"/>
</dbReference>
<keyword evidence="2" id="KW-0175">Coiled coil</keyword>
<dbReference type="SUPFAM" id="SSF56219">
    <property type="entry name" value="DNase I-like"/>
    <property type="match status" value="1"/>
</dbReference>
<evidence type="ECO:0000313" key="4">
    <source>
        <dbReference type="EMBL" id="UYV79399.1"/>
    </source>
</evidence>
<dbReference type="SUPFAM" id="SSF56672">
    <property type="entry name" value="DNA/RNA polymerases"/>
    <property type="match status" value="1"/>
</dbReference>
<dbReference type="InterPro" id="IPR043502">
    <property type="entry name" value="DNA/RNA_pol_sf"/>
</dbReference>
<evidence type="ECO:0000313" key="5">
    <source>
        <dbReference type="Proteomes" id="UP001235939"/>
    </source>
</evidence>
<sequence length="1651" mass="191370">MPGHRKRRQFKQTDAFTRGMVIGLKRAGWSIRQIAADTHLGASTVHRLWRRWLEQGNVAIYRNVGATRVTSARVDRRILRQAVAAPQATCTAILQHVQDTLDHSISTRTLSRRLVANGLHSCRPLRRLPLTPPNRRQRLEWCRARSTWMTEWHRVVSNPAAIVERPTVRQRGIMVWGAIAYDSRSPLLRIQATMTAQRYVDDVLRPVTLPYLQGVPNALYQQDNARPHTARISQQALQDVQMLPWPPYSPDLSPIEHVWDIIGRRLHALPQPRSEDELWQMVEREWRAIPQDAIRTLIDPLPRRVAACIAVRGALAQENKRSYTRPTCLVKTGGKSFDLSELDTEKDLAEMIATLTTKIDDLGQRLETRLSSLESGMKELNQRFQHIETSLEKTAKAVSINSERIDSFERRLDLCEMKQRENNLIFYGIEGKECEAPTDTRAIIMNLFSEKMQIQENITIQQCRRLTKKANSPILIEVPEHNERIMLFKNMFRLKNTRIYLNKDYSVKIREQRKLLITKRKELMGKGIATKLRDNRLIVDDTQVLCWNVNGLERMLLQFDLFTHLEKCSIFALTETWKDQHLKIKPTGFHLYESLAQRDHKKGRSSGGIIVGIREAIKDKIERTEIEKQWIMICLRLDGEMRVCLIFAYLPPNEHYLTNCKNLLDQIEGKIVEGYEVLLAGDLNTRTGALGILHNTLHLPCYLTTRRTSKDPVISTHSEQFIDRLDNNTLTILNGRTRGDRSGNYTYISAQGSSVVDYCIVSHGLLGYVHDLYIEGLPHSDHLPLIIKMDMSWGPKQVTNPTSRVKKKYIWFPERATLFVEDLGGAYGFWNNSIENIMNNMVNQIKSAMVQNGMQIETKANNLLSKPWFDHECYIAKKIMKATLTKYIKSNRDLDRLEYVKTRNKYTSILNNKKKKYFCEIQEKLNNTYDSSEFWKTIARFRKRNYTQGNISISDWQQFYNKLLDTESIPDYEPVTMTFLNKDNELTKCITLNEISKEISRIRHGKATGFDDIMNEAIKALPKDYLISLKDIFNRILRTSEFPTTWLKSVIQPIFKNGDPDDPSNYRGIALLSNIAKLFTSILKSRLGSWIERRNIVPENQARFRAAHSCQDHIFTLLSMIQMTLSRKRRKCYMFFVDLKKAFDTVPHSLLWRKLVDAGINHRFVNLIKDYYTNMTAVVRWNNSFTAPIKVRSGVLQGEPMSPYLFILFINDLIGLYNNSDLPGIYLPNYGYVHILLYADDIVLIGESKNNLQIKINMLRKYFETNLLTLNENKSKIVVFRNGGRLAQNDKWFWGERQLSVTTKYLYLGYPLTSANSLNKVASHYKGKALAAIGAVWQVLTKSKMNSLNAAMRLLDSTVLPHMLYAAPCWALNQVKVVDQVQNIFLRRYLNLPKYTPGFMLRMECGRVSQEVIIIKQVLRFWVRIMKMEESRLPRACLSHLWTLHSNQRAGLTFVENLSTILDSNGFSFLKGCPDYAAIMTEIPGIIRIATEQSIQNDMAKILNTSHYSHFKYLKNSITAERYLFTTIPLVIKRFFAQLRLLWTIFPENRSNRWKIDLTLTCDLCKNRIQDEIMHIIFGCSCLEKQRKEILGDLPWSQPDCQQICSWMNTLMVDQGLSLGLYKFYKAAVYVRWRTMEAPNVAVCLEEEDED</sequence>
<feature type="domain" description="Reverse transcriptase" evidence="3">
    <location>
        <begin position="1035"/>
        <end position="1312"/>
    </location>
</feature>
<dbReference type="Pfam" id="PF03372">
    <property type="entry name" value="Exo_endo_phos"/>
    <property type="match status" value="1"/>
</dbReference>
<evidence type="ECO:0000259" key="3">
    <source>
        <dbReference type="PROSITE" id="PS50878"/>
    </source>
</evidence>
<feature type="coiled-coil region" evidence="2">
    <location>
        <begin position="363"/>
        <end position="397"/>
    </location>
</feature>
<organism evidence="4 5">
    <name type="scientific">Cordylochernes scorpioides</name>
    <dbReference type="NCBI Taxonomy" id="51811"/>
    <lineage>
        <taxon>Eukaryota</taxon>
        <taxon>Metazoa</taxon>
        <taxon>Ecdysozoa</taxon>
        <taxon>Arthropoda</taxon>
        <taxon>Chelicerata</taxon>
        <taxon>Arachnida</taxon>
        <taxon>Pseudoscorpiones</taxon>
        <taxon>Cheliferoidea</taxon>
        <taxon>Chernetidae</taxon>
        <taxon>Cordylochernes</taxon>
    </lineage>
</organism>
<dbReference type="Gene3D" id="3.60.10.10">
    <property type="entry name" value="Endonuclease/exonuclease/phosphatase"/>
    <property type="match status" value="1"/>
</dbReference>
<dbReference type="InterPro" id="IPR036397">
    <property type="entry name" value="RNaseH_sf"/>
</dbReference>
<dbReference type="InterPro" id="IPR036691">
    <property type="entry name" value="Endo/exonu/phosph_ase_sf"/>
</dbReference>
<dbReference type="CDD" id="cd01650">
    <property type="entry name" value="RT_nLTR_like"/>
    <property type="match status" value="1"/>
</dbReference>
<protein>
    <recommendedName>
        <fullName evidence="3">Reverse transcriptase domain-containing protein</fullName>
    </recommendedName>
</protein>
<dbReference type="Pfam" id="PF00078">
    <property type="entry name" value="RVT_1"/>
    <property type="match status" value="1"/>
</dbReference>